<gene>
    <name evidence="13" type="ORF">TPSB3V08_LOCUS5352</name>
</gene>
<feature type="compositionally biased region" description="Acidic residues" evidence="11">
    <location>
        <begin position="628"/>
        <end position="643"/>
    </location>
</feature>
<evidence type="ECO:0000313" key="13">
    <source>
        <dbReference type="EMBL" id="CAD7406261.1"/>
    </source>
</evidence>
<feature type="compositionally biased region" description="Basic and acidic residues" evidence="11">
    <location>
        <begin position="1"/>
        <end position="19"/>
    </location>
</feature>
<keyword evidence="6" id="KW-0443">Lipid metabolism</keyword>
<evidence type="ECO:0000256" key="4">
    <source>
        <dbReference type="ARBA" id="ARBA00022679"/>
    </source>
</evidence>
<keyword evidence="8" id="KW-1208">Phospholipid metabolism</keyword>
<evidence type="ECO:0000256" key="8">
    <source>
        <dbReference type="ARBA" id="ARBA00023264"/>
    </source>
</evidence>
<dbReference type="GO" id="GO:0031210">
    <property type="term" value="F:phosphatidylcholine binding"/>
    <property type="evidence" value="ECO:0007669"/>
    <property type="project" value="TreeGrafter"/>
</dbReference>
<feature type="domain" description="Cytidyltransferase-like" evidence="12">
    <location>
        <begin position="348"/>
        <end position="476"/>
    </location>
</feature>
<evidence type="ECO:0000256" key="7">
    <source>
        <dbReference type="ARBA" id="ARBA00023209"/>
    </source>
</evidence>
<dbReference type="PANTHER" id="PTHR10739">
    <property type="entry name" value="CYTIDYLYLTRANSFERASE"/>
    <property type="match status" value="1"/>
</dbReference>
<keyword evidence="7" id="KW-0594">Phospholipid biosynthesis</keyword>
<dbReference type="NCBIfam" id="TIGR00125">
    <property type="entry name" value="cyt_tran_rel"/>
    <property type="match status" value="1"/>
</dbReference>
<dbReference type="EMBL" id="OD002831">
    <property type="protein sequence ID" value="CAD7406261.1"/>
    <property type="molecule type" value="Genomic_DNA"/>
</dbReference>
<feature type="region of interest" description="Disordered" evidence="11">
    <location>
        <begin position="1"/>
        <end position="21"/>
    </location>
</feature>
<dbReference type="InterPro" id="IPR014729">
    <property type="entry name" value="Rossmann-like_a/b/a_fold"/>
</dbReference>
<dbReference type="UniPathway" id="UPA00753">
    <property type="reaction ID" value="UER00739"/>
</dbReference>
<dbReference type="PANTHER" id="PTHR10739:SF13">
    <property type="entry name" value="CHOLINE-PHOSPHATE CYTIDYLYLTRANSFERASE"/>
    <property type="match status" value="1"/>
</dbReference>
<evidence type="ECO:0000256" key="1">
    <source>
        <dbReference type="ARBA" id="ARBA00005189"/>
    </source>
</evidence>
<dbReference type="FunFam" id="3.40.50.620:FF:000016">
    <property type="entry name" value="Putative choline-phosphate cytidylyltransferase B"/>
    <property type="match status" value="1"/>
</dbReference>
<comment type="pathway">
    <text evidence="1">Lipid metabolism.</text>
</comment>
<evidence type="ECO:0000256" key="6">
    <source>
        <dbReference type="ARBA" id="ARBA00023098"/>
    </source>
</evidence>
<comment type="pathway">
    <text evidence="9">Phospholipid metabolism; phosphatidylcholine biosynthesis; phosphatidylcholine from phosphocholine: step 1/2.</text>
</comment>
<accession>A0A7R9D477</accession>
<protein>
    <recommendedName>
        <fullName evidence="10">choline-phosphate cytidylyltransferase</fullName>
        <ecNumber evidence="10">2.7.7.15</ecNumber>
    </recommendedName>
</protein>
<dbReference type="InterPro" id="IPR041723">
    <property type="entry name" value="CCT"/>
</dbReference>
<sequence length="643" mass="73166">MTGDDSRSKPSNDSVKENIRNPSAEIIRSSNRMQVRSKAYSLHHHCKPNIDIRLFALIILGLMGVFNAYSKDVVPIGIGTFQPVCNEYNYCSVFLSALAVFIQTSIPTIGLENSFPASIPLFASPLGLIMEYQETIDMKITDPEVLLESKDRKKKDEEIVESKASCLVSIAEPGSWEKHLFLHVQSFRGEGGFGADYWPISAFEESLKTVWKSTHTAPKNMSRKRPRGELNGVNVSIPEPVNPPFQMEVNPHLLGWRVENHLGQTTLSSPDRDSNLDLPVLSSRAQHDKRFIMCACVSVCRREASIRKPAPYSDELDAELERERSDYTIRITYKMAKSGKVSRPIRVYADGIYDLFHQGHARQLMQAKNVFPNVYLLVGVCSDELTHSKKGRTVMTDFERYEAVRNCRYVDEVVREAPWELDDDFLNKHKIDFVAHDEIPYGTDDCQDVYAGLKAKGMFVATERTEGVSTSDIVARIVRDYDIYVRRNLARGYSAKELNVSFLNEKKFRLQNKMVELKDKGKRVMENIGEKKVDMIQKWEEKSRDFIDAFLLLFGREGRLSHIWNESKGRLMQALSPPSSPGRDGSPTSSTSYDRDEAESPPPKTGRYDFSPIPANNLRDNNILNNDYSDDDDNDEDDERQSK</sequence>
<dbReference type="InterPro" id="IPR004821">
    <property type="entry name" value="Cyt_trans-like"/>
</dbReference>
<feature type="region of interest" description="Disordered" evidence="11">
    <location>
        <begin position="572"/>
        <end position="643"/>
    </location>
</feature>
<dbReference type="Pfam" id="PF01467">
    <property type="entry name" value="CTP_transf_like"/>
    <property type="match status" value="1"/>
</dbReference>
<keyword evidence="3" id="KW-0444">Lipid biosynthesis</keyword>
<organism evidence="13">
    <name type="scientific">Timema poppense</name>
    <name type="common">Walking stick</name>
    <dbReference type="NCBI Taxonomy" id="170557"/>
    <lineage>
        <taxon>Eukaryota</taxon>
        <taxon>Metazoa</taxon>
        <taxon>Ecdysozoa</taxon>
        <taxon>Arthropoda</taxon>
        <taxon>Hexapoda</taxon>
        <taxon>Insecta</taxon>
        <taxon>Pterygota</taxon>
        <taxon>Neoptera</taxon>
        <taxon>Polyneoptera</taxon>
        <taxon>Phasmatodea</taxon>
        <taxon>Timematodea</taxon>
        <taxon>Timematoidea</taxon>
        <taxon>Timematidae</taxon>
        <taxon>Timema</taxon>
    </lineage>
</organism>
<evidence type="ECO:0000256" key="3">
    <source>
        <dbReference type="ARBA" id="ARBA00022516"/>
    </source>
</evidence>
<reference evidence="13" key="1">
    <citation type="submission" date="2020-11" db="EMBL/GenBank/DDBJ databases">
        <authorList>
            <person name="Tran Van P."/>
        </authorList>
    </citation>
    <scope>NUCLEOTIDE SEQUENCE</scope>
</reference>
<evidence type="ECO:0000256" key="5">
    <source>
        <dbReference type="ARBA" id="ARBA00022695"/>
    </source>
</evidence>
<evidence type="ECO:0000256" key="10">
    <source>
        <dbReference type="ARBA" id="ARBA00026101"/>
    </source>
</evidence>
<evidence type="ECO:0000256" key="2">
    <source>
        <dbReference type="ARBA" id="ARBA00010101"/>
    </source>
</evidence>
<comment type="similarity">
    <text evidence="2">Belongs to the cytidylyltransferase family.</text>
</comment>
<keyword evidence="4" id="KW-0808">Transferase</keyword>
<name>A0A7R9D477_TIMPO</name>
<keyword evidence="5" id="KW-0548">Nucleotidyltransferase</keyword>
<feature type="compositionally biased region" description="Low complexity" evidence="11">
    <location>
        <begin position="581"/>
        <end position="592"/>
    </location>
</feature>
<evidence type="ECO:0000256" key="9">
    <source>
        <dbReference type="ARBA" id="ARBA00025706"/>
    </source>
</evidence>
<dbReference type="InterPro" id="IPR045049">
    <property type="entry name" value="Pcy1-like"/>
</dbReference>
<dbReference type="GO" id="GO:0004105">
    <property type="term" value="F:choline-phosphate cytidylyltransferase activity"/>
    <property type="evidence" value="ECO:0007669"/>
    <property type="project" value="UniProtKB-EC"/>
</dbReference>
<feature type="compositionally biased region" description="Low complexity" evidence="11">
    <location>
        <begin position="616"/>
        <end position="627"/>
    </location>
</feature>
<dbReference type="SUPFAM" id="SSF52374">
    <property type="entry name" value="Nucleotidylyl transferase"/>
    <property type="match status" value="1"/>
</dbReference>
<dbReference type="EC" id="2.7.7.15" evidence="10"/>
<evidence type="ECO:0000259" key="12">
    <source>
        <dbReference type="Pfam" id="PF01467"/>
    </source>
</evidence>
<proteinExistence type="inferred from homology"/>
<dbReference type="AlphaFoldDB" id="A0A7R9D477"/>
<dbReference type="Gene3D" id="3.40.50.620">
    <property type="entry name" value="HUPs"/>
    <property type="match status" value="1"/>
</dbReference>
<dbReference type="CDD" id="cd02174">
    <property type="entry name" value="CCT"/>
    <property type="match status" value="1"/>
</dbReference>
<evidence type="ECO:0000256" key="11">
    <source>
        <dbReference type="SAM" id="MobiDB-lite"/>
    </source>
</evidence>